<dbReference type="AlphaFoldDB" id="A0A2W5FNX1"/>
<evidence type="ECO:0000313" key="4">
    <source>
        <dbReference type="Proteomes" id="UP000249739"/>
    </source>
</evidence>
<sequence>MKYLLLFLSIILFPLSAHAQSNGNIVIDLADDHVDITSDFSGEAVTVFGTTDQDGDIAIILRGPQERVVLRKKHPVLGMWLNRESIDFKNVPLFYNYAVSRPENNIADNQMLRTYGIGLNALNFEAVRYEEDTSVNEFQEALVRTQQAKGFFPLTPSPIRFMGQRLFKTSFYLPANVPVGRYTVEGYLFKGGSLVDRSLISLDVGQAGLSASVLNFAAEHSLSYALLGLFLAMVAGFTAFWMSRSQRA</sequence>
<evidence type="ECO:0000256" key="2">
    <source>
        <dbReference type="SAM" id="SignalP"/>
    </source>
</evidence>
<accession>A0A2W5FNX1</accession>
<dbReference type="InterPro" id="IPR019088">
    <property type="entry name" value="CHP02186-rel_TM"/>
</dbReference>
<comment type="caution">
    <text evidence="3">The sequence shown here is derived from an EMBL/GenBank/DDBJ whole genome shotgun (WGS) entry which is preliminary data.</text>
</comment>
<reference evidence="3 4" key="1">
    <citation type="submission" date="2017-08" db="EMBL/GenBank/DDBJ databases">
        <title>Infants hospitalized years apart are colonized by the same room-sourced microbial strains.</title>
        <authorList>
            <person name="Brooks B."/>
            <person name="Olm M.R."/>
            <person name="Firek B.A."/>
            <person name="Baker R."/>
            <person name="Thomas B.C."/>
            <person name="Morowitz M.J."/>
            <person name="Banfield J.F."/>
        </authorList>
    </citation>
    <scope>NUCLEOTIDE SEQUENCE [LARGE SCALE GENOMIC DNA]</scope>
    <source>
        <strain evidence="3">S2_006_000_R2_64</strain>
    </source>
</reference>
<dbReference type="Pfam" id="PF09608">
    <property type="entry name" value="Alph_Pro_TM"/>
    <property type="match status" value="1"/>
</dbReference>
<dbReference type="EMBL" id="QFOT01000063">
    <property type="protein sequence ID" value="PZP55550.1"/>
    <property type="molecule type" value="Genomic_DNA"/>
</dbReference>
<keyword evidence="1" id="KW-1133">Transmembrane helix</keyword>
<feature type="signal peptide" evidence="2">
    <location>
        <begin position="1"/>
        <end position="19"/>
    </location>
</feature>
<evidence type="ECO:0000313" key="3">
    <source>
        <dbReference type="EMBL" id="PZP55550.1"/>
    </source>
</evidence>
<name>A0A2W5FNX1_9BACT</name>
<keyword evidence="1" id="KW-0472">Membrane</keyword>
<evidence type="ECO:0000256" key="1">
    <source>
        <dbReference type="SAM" id="Phobius"/>
    </source>
</evidence>
<organism evidence="3 4">
    <name type="scientific">Micavibrio aeruginosavorus</name>
    <dbReference type="NCBI Taxonomy" id="349221"/>
    <lineage>
        <taxon>Bacteria</taxon>
        <taxon>Pseudomonadati</taxon>
        <taxon>Bdellovibrionota</taxon>
        <taxon>Bdellovibrionia</taxon>
        <taxon>Bdellovibrionales</taxon>
        <taxon>Pseudobdellovibrionaceae</taxon>
        <taxon>Micavibrio</taxon>
    </lineage>
</organism>
<proteinExistence type="predicted"/>
<feature type="transmembrane region" description="Helical" evidence="1">
    <location>
        <begin position="222"/>
        <end position="242"/>
    </location>
</feature>
<feature type="chain" id="PRO_5016171288" evidence="2">
    <location>
        <begin position="20"/>
        <end position="248"/>
    </location>
</feature>
<protein>
    <submittedName>
        <fullName evidence="3">Transmembrane family protein</fullName>
    </submittedName>
</protein>
<dbReference type="Proteomes" id="UP000249739">
    <property type="component" value="Unassembled WGS sequence"/>
</dbReference>
<gene>
    <name evidence="3" type="ORF">DI586_06510</name>
</gene>
<keyword evidence="2" id="KW-0732">Signal</keyword>
<keyword evidence="1 3" id="KW-0812">Transmembrane</keyword>